<organism evidence="16 17">
    <name type="scientific">Mesorhabditis spiculigera</name>
    <dbReference type="NCBI Taxonomy" id="96644"/>
    <lineage>
        <taxon>Eukaryota</taxon>
        <taxon>Metazoa</taxon>
        <taxon>Ecdysozoa</taxon>
        <taxon>Nematoda</taxon>
        <taxon>Chromadorea</taxon>
        <taxon>Rhabditida</taxon>
        <taxon>Rhabditina</taxon>
        <taxon>Rhabditomorpha</taxon>
        <taxon>Rhabditoidea</taxon>
        <taxon>Rhabditidae</taxon>
        <taxon>Mesorhabditinae</taxon>
        <taxon>Mesorhabditis</taxon>
    </lineage>
</organism>
<evidence type="ECO:0000313" key="16">
    <source>
        <dbReference type="EMBL" id="CAJ0578673.1"/>
    </source>
</evidence>
<feature type="domain" description="TAZ-type" evidence="14">
    <location>
        <begin position="84"/>
        <end position="164"/>
    </location>
</feature>
<dbReference type="InterPro" id="IPR035898">
    <property type="entry name" value="TAZ_dom_sf"/>
</dbReference>
<dbReference type="GO" id="GO:0005634">
    <property type="term" value="C:nucleus"/>
    <property type="evidence" value="ECO:0007669"/>
    <property type="project" value="UniProtKB-SubCell"/>
</dbReference>
<dbReference type="PANTHER" id="PTHR13808:SF1">
    <property type="entry name" value="HISTONE ACETYLTRANSFERASE"/>
    <property type="match status" value="1"/>
</dbReference>
<dbReference type="GO" id="GO:0005667">
    <property type="term" value="C:transcription regulator complex"/>
    <property type="evidence" value="ECO:0007669"/>
    <property type="project" value="TreeGrafter"/>
</dbReference>
<comment type="catalytic activity">
    <reaction evidence="11">
        <text>L-lysyl-[protein] + acetyl-CoA = N(6)-acetyl-L-lysyl-[protein] + CoA + H(+)</text>
        <dbReference type="Rhea" id="RHEA:45948"/>
        <dbReference type="Rhea" id="RHEA-COMP:9752"/>
        <dbReference type="Rhea" id="RHEA-COMP:10731"/>
        <dbReference type="ChEBI" id="CHEBI:15378"/>
        <dbReference type="ChEBI" id="CHEBI:29969"/>
        <dbReference type="ChEBI" id="CHEBI:57287"/>
        <dbReference type="ChEBI" id="CHEBI:57288"/>
        <dbReference type="ChEBI" id="CHEBI:61930"/>
        <dbReference type="EC" id="2.3.1.48"/>
    </reaction>
</comment>
<evidence type="ECO:0000256" key="6">
    <source>
        <dbReference type="ARBA" id="ARBA00022833"/>
    </source>
</evidence>
<evidence type="ECO:0000256" key="4">
    <source>
        <dbReference type="ARBA" id="ARBA00022723"/>
    </source>
</evidence>
<evidence type="ECO:0000256" key="3">
    <source>
        <dbReference type="ARBA" id="ARBA00022679"/>
    </source>
</evidence>
<evidence type="ECO:0000256" key="8">
    <source>
        <dbReference type="ARBA" id="ARBA00023015"/>
    </source>
</evidence>
<dbReference type="GO" id="GO:0008270">
    <property type="term" value="F:zinc ion binding"/>
    <property type="evidence" value="ECO:0007669"/>
    <property type="project" value="UniProtKB-KW"/>
</dbReference>
<evidence type="ECO:0000256" key="11">
    <source>
        <dbReference type="ARBA" id="ARBA00048017"/>
    </source>
</evidence>
<keyword evidence="8" id="KW-0805">Transcription regulation</keyword>
<evidence type="ECO:0000256" key="10">
    <source>
        <dbReference type="ARBA" id="ARBA00023242"/>
    </source>
</evidence>
<feature type="non-terminal residue" evidence="16">
    <location>
        <position position="1"/>
    </location>
</feature>
<dbReference type="GO" id="GO:0004402">
    <property type="term" value="F:histone acetyltransferase activity"/>
    <property type="evidence" value="ECO:0007669"/>
    <property type="project" value="InterPro"/>
</dbReference>
<dbReference type="Gene3D" id="1.10.246.20">
    <property type="entry name" value="Coactivator CBP, KIX domain"/>
    <property type="match status" value="1"/>
</dbReference>
<dbReference type="InterPro" id="IPR036529">
    <property type="entry name" value="KIX_dom_sf"/>
</dbReference>
<dbReference type="AlphaFoldDB" id="A0AA36G588"/>
<keyword evidence="3" id="KW-0808">Transferase</keyword>
<evidence type="ECO:0000313" key="17">
    <source>
        <dbReference type="Proteomes" id="UP001177023"/>
    </source>
</evidence>
<reference evidence="16" key="1">
    <citation type="submission" date="2023-06" db="EMBL/GenBank/DDBJ databases">
        <authorList>
            <person name="Delattre M."/>
        </authorList>
    </citation>
    <scope>NUCLEOTIDE SEQUENCE</scope>
    <source>
        <strain evidence="16">AF72</strain>
    </source>
</reference>
<dbReference type="Proteomes" id="UP001177023">
    <property type="component" value="Unassembled WGS sequence"/>
</dbReference>
<keyword evidence="7" id="KW-0156">Chromatin regulator</keyword>
<dbReference type="SUPFAM" id="SSF57933">
    <property type="entry name" value="TAZ domain"/>
    <property type="match status" value="1"/>
</dbReference>
<dbReference type="PANTHER" id="PTHR13808">
    <property type="entry name" value="CBP/P300-RELATED"/>
    <property type="match status" value="1"/>
</dbReference>
<dbReference type="PROSITE" id="PS50952">
    <property type="entry name" value="KIX"/>
    <property type="match status" value="1"/>
</dbReference>
<comment type="caution">
    <text evidence="16">The sequence shown here is derived from an EMBL/GenBank/DDBJ whole genome shotgun (WGS) entry which is preliminary data.</text>
</comment>
<keyword evidence="5 12" id="KW-0863">Zinc-finger</keyword>
<comment type="subcellular location">
    <subcellularLocation>
        <location evidence="1">Nucleus</location>
    </subcellularLocation>
</comment>
<accession>A0AA36G588</accession>
<evidence type="ECO:0000256" key="13">
    <source>
        <dbReference type="SAM" id="MobiDB-lite"/>
    </source>
</evidence>
<gene>
    <name evidence="16" type="ORF">MSPICULIGERA_LOCUS16916</name>
</gene>
<dbReference type="GO" id="GO:0045944">
    <property type="term" value="P:positive regulation of transcription by RNA polymerase II"/>
    <property type="evidence" value="ECO:0007669"/>
    <property type="project" value="TreeGrafter"/>
</dbReference>
<keyword evidence="17" id="KW-1185">Reference proteome</keyword>
<evidence type="ECO:0000256" key="7">
    <source>
        <dbReference type="ARBA" id="ARBA00022853"/>
    </source>
</evidence>
<dbReference type="Gene3D" id="1.20.1020.10">
    <property type="entry name" value="TAZ domain"/>
    <property type="match status" value="1"/>
</dbReference>
<evidence type="ECO:0000256" key="2">
    <source>
        <dbReference type="ARBA" id="ARBA00013184"/>
    </source>
</evidence>
<dbReference type="EC" id="2.3.1.48" evidence="2"/>
<dbReference type="GO" id="GO:0003713">
    <property type="term" value="F:transcription coactivator activity"/>
    <property type="evidence" value="ECO:0007669"/>
    <property type="project" value="TreeGrafter"/>
</dbReference>
<keyword evidence="6 12" id="KW-0862">Zinc</keyword>
<evidence type="ECO:0000259" key="14">
    <source>
        <dbReference type="PROSITE" id="PS50134"/>
    </source>
</evidence>
<dbReference type="GO" id="GO:0000123">
    <property type="term" value="C:histone acetyltransferase complex"/>
    <property type="evidence" value="ECO:0007669"/>
    <property type="project" value="TreeGrafter"/>
</dbReference>
<dbReference type="PROSITE" id="PS50134">
    <property type="entry name" value="ZF_TAZ"/>
    <property type="match status" value="1"/>
</dbReference>
<proteinExistence type="predicted"/>
<name>A0AA36G588_9BILA</name>
<evidence type="ECO:0000256" key="5">
    <source>
        <dbReference type="ARBA" id="ARBA00022771"/>
    </source>
</evidence>
<dbReference type="SMART" id="SM00551">
    <property type="entry name" value="ZnF_TAZ"/>
    <property type="match status" value="1"/>
</dbReference>
<sequence>MRLEKPFGRECLERWQPVTRFPEEDYDVEWHVNTFDSDNPKYVEEYIVYNPEKWLPESWRCLKMDAPKPRRKKKKVKKEEKCDDGKVYNFLHRKLFLFLHAGTCLNPNCHLAFCLVVKDVVSHLLAEKCAEEKCSYPHCYPFRTLATHWRQCIDKENCRICGPVLEKHDHYLNNLGAKVGMLGWPWISEHRPYDLNNDQKKDWHKQMWTEERQMVIFKIASAISPFYMIDAFEVEQYMSIKGHARIIEQKLIGLATSRVNYYDELAKAVRYDMCHDIYKLFGPADHPQRRKTVCKYLCYRKRLEHDINFNSEDVFERAETACRRQIIEWREEERKRIAIEKYLEKAGKIPEIVIDVAPPLPADKKVFESPVRTPEVNNTEVEEALEALITAVVDMGESEAAAEMAKTVKAQEKQEYCIVERMRSLALESPPPQIPVSDPAIEATLFKVRTVPPGYPKRPPPPKIPRTRLIAIHARPRKRKAEEDEIRINAAYQYYLGNKAAVERQKMLYAKREEYCKQRFPQFYFKRVYPAPKAVPFRLQFGAQNGLEPIDYTADKVVAESPGFIASGIKSPAIEASLRMTLMSAIAAEYPEQFPFPRPATKPSEAQENVIKPKQTVVVVLDSSPEATPPLVDNQENEEDQDNLGLSGETLPVLSPQVLLEREPVMTPEPIAEIFDVPLDHELEKYIDDQLEAHLGKSDNSSPSSQVNELTASSSRVVEHRAIIEEAQLVELTDVEESFWHHLSDEMEKDEQETSTDRRLLIESAPTPPDLSRFEEPTARIALKDWLMNDAPSTLVASPGMATLELIENELGAAFLFDEIAKEHQKEGEPLSPNLALQSFNDDLDEDFMRNLEP</sequence>
<evidence type="ECO:0000256" key="9">
    <source>
        <dbReference type="ARBA" id="ARBA00023163"/>
    </source>
</evidence>
<feature type="region of interest" description="Disordered" evidence="13">
    <location>
        <begin position="826"/>
        <end position="854"/>
    </location>
</feature>
<dbReference type="InterPro" id="IPR003101">
    <property type="entry name" value="KIX_dom"/>
</dbReference>
<dbReference type="SUPFAM" id="SSF47040">
    <property type="entry name" value="Kix domain of CBP (creb binding protein)"/>
    <property type="match status" value="1"/>
</dbReference>
<keyword evidence="9" id="KW-0804">Transcription</keyword>
<feature type="region of interest" description="Disordered" evidence="13">
    <location>
        <begin position="625"/>
        <end position="649"/>
    </location>
</feature>
<feature type="zinc finger region" description="TAZ-type" evidence="12">
    <location>
        <begin position="84"/>
        <end position="164"/>
    </location>
</feature>
<dbReference type="InterPro" id="IPR000197">
    <property type="entry name" value="Znf_TAZ"/>
</dbReference>
<evidence type="ECO:0000259" key="15">
    <source>
        <dbReference type="PROSITE" id="PS50952"/>
    </source>
</evidence>
<dbReference type="Pfam" id="PF02135">
    <property type="entry name" value="zf-TAZ"/>
    <property type="match status" value="1"/>
</dbReference>
<keyword evidence="4 12" id="KW-0479">Metal-binding</keyword>
<feature type="domain" description="KIX" evidence="15">
    <location>
        <begin position="198"/>
        <end position="277"/>
    </location>
</feature>
<dbReference type="GO" id="GO:0031490">
    <property type="term" value="F:chromatin DNA binding"/>
    <property type="evidence" value="ECO:0007669"/>
    <property type="project" value="TreeGrafter"/>
</dbReference>
<keyword evidence="10" id="KW-0539">Nucleus</keyword>
<evidence type="ECO:0000256" key="1">
    <source>
        <dbReference type="ARBA" id="ARBA00004123"/>
    </source>
</evidence>
<dbReference type="EMBL" id="CATQJA010002654">
    <property type="protein sequence ID" value="CAJ0578673.1"/>
    <property type="molecule type" value="Genomic_DNA"/>
</dbReference>
<dbReference type="InterPro" id="IPR013178">
    <property type="entry name" value="Histone_AcTrfase_Rtt109/CBP"/>
</dbReference>
<evidence type="ECO:0000256" key="12">
    <source>
        <dbReference type="PROSITE-ProRule" id="PRU00203"/>
    </source>
</evidence>
<protein>
    <recommendedName>
        <fullName evidence="2">histone acetyltransferase</fullName>
        <ecNumber evidence="2">2.3.1.48</ecNumber>
    </recommendedName>
</protein>